<feature type="transmembrane region" description="Helical" evidence="1">
    <location>
        <begin position="113"/>
        <end position="134"/>
    </location>
</feature>
<feature type="transmembrane region" description="Helical" evidence="1">
    <location>
        <begin position="291"/>
        <end position="311"/>
    </location>
</feature>
<feature type="transmembrane region" description="Helical" evidence="1">
    <location>
        <begin position="531"/>
        <end position="552"/>
    </location>
</feature>
<dbReference type="KEGG" id="rhoz:GXP67_16755"/>
<keyword evidence="1" id="KW-1133">Transmembrane helix</keyword>
<feature type="transmembrane region" description="Helical" evidence="1">
    <location>
        <begin position="564"/>
        <end position="585"/>
    </location>
</feature>
<dbReference type="InterPro" id="IPR021280">
    <property type="entry name" value="TMEM260-like"/>
</dbReference>
<keyword evidence="1" id="KW-0472">Membrane</keyword>
<keyword evidence="1" id="KW-0812">Transmembrane</keyword>
<evidence type="ECO:0000313" key="3">
    <source>
        <dbReference type="Proteomes" id="UP000480178"/>
    </source>
</evidence>
<accession>A0A6C0GKH6</accession>
<evidence type="ECO:0000313" key="2">
    <source>
        <dbReference type="EMBL" id="QHT68173.1"/>
    </source>
</evidence>
<dbReference type="Proteomes" id="UP000480178">
    <property type="component" value="Chromosome"/>
</dbReference>
<protein>
    <submittedName>
        <fullName evidence="2">DUF2723 domain-containing protein</fullName>
    </submittedName>
</protein>
<feature type="transmembrane region" description="Helical" evidence="1">
    <location>
        <begin position="257"/>
        <end position="279"/>
    </location>
</feature>
<proteinExistence type="predicted"/>
<dbReference type="InterPro" id="IPR052724">
    <property type="entry name" value="GT117_domain-containing"/>
</dbReference>
<feature type="transmembrane region" description="Helical" evidence="1">
    <location>
        <begin position="214"/>
        <end position="237"/>
    </location>
</feature>
<feature type="transmembrane region" description="Helical" evidence="1">
    <location>
        <begin position="478"/>
        <end position="494"/>
    </location>
</feature>
<name>A0A6C0GKH6_9BACT</name>
<dbReference type="RefSeq" id="WP_162444191.1">
    <property type="nucleotide sequence ID" value="NZ_CP048222.1"/>
</dbReference>
<feature type="transmembrane region" description="Helical" evidence="1">
    <location>
        <begin position="176"/>
        <end position="207"/>
    </location>
</feature>
<reference evidence="2 3" key="1">
    <citation type="submission" date="2020-01" db="EMBL/GenBank/DDBJ databases">
        <authorList>
            <person name="Kim M.K."/>
        </authorList>
    </citation>
    <scope>NUCLEOTIDE SEQUENCE [LARGE SCALE GENOMIC DNA]</scope>
    <source>
        <strain evidence="2 3">172606-1</strain>
    </source>
</reference>
<sequence>MFNFKKVNNLTGWLVFFIAAVVYTLTVEPTASFWDCGEFIAVSYKLMVPHPPGAPFFLLVGRMFSLLAADVMTVAFWINMSSVLCSAFTILFLFWTITLLGRKVLKVSAENLTSAQTFSLMGAGVVGALAYTFSDSFWFSAVEAEVYAMSSFFTAFVFWAILKWELIEDESSSNRWLLLIAYMIGLSIGVHLLNLVAMPALGLVYYFKRHKQTSAVGIITALLISGAIIMAIMVGIIPGLPSLAGKMEIFFVNNLGLPFGSGILFFTVLFLGGLVYGIYYSIKKQNAVLNTSLLSLAFILIGYASYAIILIRAEYNPPINENNPSDVLTFVYYLKREQYGDRPLLYGPNFNAQLVDQQKGEPLYRKGETKYEIYDYKLINEFDPKGNTLLPRMHSRQPGHEQLYRQIVNLKEGERPNLGDNLAFLFKHQLGHMYFRYFMWNFVGRESDIEGAGWLSPLSPGRDELPFELATNKGRNNFFMLPFILGLVGFLYHYGKDKRRFFIVTMLFFLTGIALILYLNSPPVEPRERDYIYVGSFYAFAIWIGLGVMALAETLGRIIKNPSASSLTAGVVCLVVPGVMAAQGWDDHNRSKRYHSVDSAKNLLSACAPNAILFTGGDNDTFPLWYVQEVEGFRTDVRVCNLSLLGTEWYIQQMKRPTYESKPLPISLELPQYISGKNEQIPLVENPNVKNGISLPQYIDLVRKDNPAIKIAYRDEQLTVLPSSTLVQPVDKQKVLQSGIIMPSLRDSLTERMVWNVNRGDLLKPDLIILDMITTNNWERPIYFSSTLAPSSYLNLKEFMQVEGLVYRLLPVKVAGATQGYINSDLMYENMMKKMYWREMGNPNVYYDDNYRRFPINARLHFYRLADQLLNEGKKDKARAIALHSLEVLPDAGVPYDEMTANIVSVLVGVGETKKAQEVSDILSGRADQNLNYYLTKGRNNQREIQTNLYVLNQVAEAFTGKKEGEKYKAIFDKHYNNLVNTQGGL</sequence>
<keyword evidence="3" id="KW-1185">Reference proteome</keyword>
<feature type="transmembrane region" description="Helical" evidence="1">
    <location>
        <begin position="83"/>
        <end position="101"/>
    </location>
</feature>
<feature type="transmembrane region" description="Helical" evidence="1">
    <location>
        <begin position="12"/>
        <end position="34"/>
    </location>
</feature>
<feature type="transmembrane region" description="Helical" evidence="1">
    <location>
        <begin position="501"/>
        <end position="519"/>
    </location>
</feature>
<feature type="transmembrane region" description="Helical" evidence="1">
    <location>
        <begin position="146"/>
        <end position="164"/>
    </location>
</feature>
<dbReference type="Pfam" id="PF11028">
    <property type="entry name" value="TMEM260-like"/>
    <property type="match status" value="1"/>
</dbReference>
<dbReference type="EMBL" id="CP048222">
    <property type="protein sequence ID" value="QHT68173.1"/>
    <property type="molecule type" value="Genomic_DNA"/>
</dbReference>
<dbReference type="PANTHER" id="PTHR16214">
    <property type="entry name" value="TRANSMEMBRANE PROTEIN 260"/>
    <property type="match status" value="1"/>
</dbReference>
<dbReference type="PANTHER" id="PTHR16214:SF3">
    <property type="entry name" value="TRANSMEMBRANE PROTEIN 260"/>
    <property type="match status" value="1"/>
</dbReference>
<evidence type="ECO:0000256" key="1">
    <source>
        <dbReference type="SAM" id="Phobius"/>
    </source>
</evidence>
<feature type="transmembrane region" description="Helical" evidence="1">
    <location>
        <begin position="54"/>
        <end position="76"/>
    </location>
</feature>
<dbReference type="AlphaFoldDB" id="A0A6C0GKH6"/>
<gene>
    <name evidence="2" type="ORF">GXP67_16755</name>
</gene>
<organism evidence="2 3">
    <name type="scientific">Rhodocytophaga rosea</name>
    <dbReference type="NCBI Taxonomy" id="2704465"/>
    <lineage>
        <taxon>Bacteria</taxon>
        <taxon>Pseudomonadati</taxon>
        <taxon>Bacteroidota</taxon>
        <taxon>Cytophagia</taxon>
        <taxon>Cytophagales</taxon>
        <taxon>Rhodocytophagaceae</taxon>
        <taxon>Rhodocytophaga</taxon>
    </lineage>
</organism>